<name>A0AAD7IT61_9AGAR</name>
<organism evidence="2 3">
    <name type="scientific">Mycena metata</name>
    <dbReference type="NCBI Taxonomy" id="1033252"/>
    <lineage>
        <taxon>Eukaryota</taxon>
        <taxon>Fungi</taxon>
        <taxon>Dikarya</taxon>
        <taxon>Basidiomycota</taxon>
        <taxon>Agaricomycotina</taxon>
        <taxon>Agaricomycetes</taxon>
        <taxon>Agaricomycetidae</taxon>
        <taxon>Agaricales</taxon>
        <taxon>Marasmiineae</taxon>
        <taxon>Mycenaceae</taxon>
        <taxon>Mycena</taxon>
    </lineage>
</organism>
<reference evidence="2" key="1">
    <citation type="submission" date="2023-03" db="EMBL/GenBank/DDBJ databases">
        <title>Massive genome expansion in bonnet fungi (Mycena s.s.) driven by repeated elements and novel gene families across ecological guilds.</title>
        <authorList>
            <consortium name="Lawrence Berkeley National Laboratory"/>
            <person name="Harder C.B."/>
            <person name="Miyauchi S."/>
            <person name="Viragh M."/>
            <person name="Kuo A."/>
            <person name="Thoen E."/>
            <person name="Andreopoulos B."/>
            <person name="Lu D."/>
            <person name="Skrede I."/>
            <person name="Drula E."/>
            <person name="Henrissat B."/>
            <person name="Morin E."/>
            <person name="Kohler A."/>
            <person name="Barry K."/>
            <person name="LaButti K."/>
            <person name="Morin E."/>
            <person name="Salamov A."/>
            <person name="Lipzen A."/>
            <person name="Mereny Z."/>
            <person name="Hegedus B."/>
            <person name="Baldrian P."/>
            <person name="Stursova M."/>
            <person name="Weitz H."/>
            <person name="Taylor A."/>
            <person name="Grigoriev I.V."/>
            <person name="Nagy L.G."/>
            <person name="Martin F."/>
            <person name="Kauserud H."/>
        </authorList>
    </citation>
    <scope>NUCLEOTIDE SEQUENCE</scope>
    <source>
        <strain evidence="2">CBHHK182m</strain>
    </source>
</reference>
<protein>
    <submittedName>
        <fullName evidence="2">Uncharacterized protein</fullName>
    </submittedName>
</protein>
<feature type="region of interest" description="Disordered" evidence="1">
    <location>
        <begin position="115"/>
        <end position="161"/>
    </location>
</feature>
<evidence type="ECO:0000313" key="3">
    <source>
        <dbReference type="Proteomes" id="UP001215598"/>
    </source>
</evidence>
<dbReference type="EMBL" id="JARKIB010000067">
    <property type="protein sequence ID" value="KAJ7749987.1"/>
    <property type="molecule type" value="Genomic_DNA"/>
</dbReference>
<keyword evidence="3" id="KW-1185">Reference proteome</keyword>
<feature type="compositionally biased region" description="Low complexity" evidence="1">
    <location>
        <begin position="1"/>
        <end position="17"/>
    </location>
</feature>
<evidence type="ECO:0000313" key="2">
    <source>
        <dbReference type="EMBL" id="KAJ7749987.1"/>
    </source>
</evidence>
<evidence type="ECO:0000256" key="1">
    <source>
        <dbReference type="SAM" id="MobiDB-lite"/>
    </source>
</evidence>
<accession>A0AAD7IT61</accession>
<gene>
    <name evidence="2" type="ORF">B0H16DRAFT_1550863</name>
</gene>
<dbReference type="AlphaFoldDB" id="A0AAD7IT61"/>
<sequence length="182" mass="19380">MPSHRAQSSSSSNQANSPVEYSLPSLRADVSTPPWLNGRSRLLAAADATPSPQAYYVLPPREIISVVPQAKLLHVVPPEEDPVLRDHVRRPKGSKPKGRPEKIVVVPAARPIAIPTAHTPSVPAPMSAVFSGHGEADEENGSAPGTPYTPEPTDPGLLTGLPRALGMQAFPIRADRPWRHGG</sequence>
<dbReference type="Proteomes" id="UP001215598">
    <property type="component" value="Unassembled WGS sequence"/>
</dbReference>
<feature type="region of interest" description="Disordered" evidence="1">
    <location>
        <begin position="1"/>
        <end position="24"/>
    </location>
</feature>
<proteinExistence type="predicted"/>
<comment type="caution">
    <text evidence="2">The sequence shown here is derived from an EMBL/GenBank/DDBJ whole genome shotgun (WGS) entry which is preliminary data.</text>
</comment>